<accession>X1E1K1</accession>
<organism evidence="2">
    <name type="scientific">marine sediment metagenome</name>
    <dbReference type="NCBI Taxonomy" id="412755"/>
    <lineage>
        <taxon>unclassified sequences</taxon>
        <taxon>metagenomes</taxon>
        <taxon>ecological metagenomes</taxon>
    </lineage>
</organism>
<feature type="non-terminal residue" evidence="2">
    <location>
        <position position="1"/>
    </location>
</feature>
<dbReference type="GO" id="GO:0005829">
    <property type="term" value="C:cytosol"/>
    <property type="evidence" value="ECO:0007669"/>
    <property type="project" value="TreeGrafter"/>
</dbReference>
<dbReference type="GO" id="GO:0004641">
    <property type="term" value="F:phosphoribosylformylglycinamidine cyclo-ligase activity"/>
    <property type="evidence" value="ECO:0007669"/>
    <property type="project" value="InterPro"/>
</dbReference>
<name>X1E1K1_9ZZZZ</name>
<dbReference type="GO" id="GO:0004637">
    <property type="term" value="F:phosphoribosylamine-glycine ligase activity"/>
    <property type="evidence" value="ECO:0007669"/>
    <property type="project" value="TreeGrafter"/>
</dbReference>
<dbReference type="PANTHER" id="PTHR10520:SF12">
    <property type="entry name" value="TRIFUNCTIONAL PURINE BIOSYNTHETIC PROTEIN ADENOSINE-3"/>
    <property type="match status" value="1"/>
</dbReference>
<proteinExistence type="predicted"/>
<feature type="domain" description="PurM-like N-terminal" evidence="1">
    <location>
        <begin position="45"/>
        <end position="160"/>
    </location>
</feature>
<gene>
    <name evidence="2" type="ORF">S01H4_59761</name>
</gene>
<dbReference type="InterPro" id="IPR004733">
    <property type="entry name" value="PurM_cligase"/>
</dbReference>
<dbReference type="Gene3D" id="3.30.1330.10">
    <property type="entry name" value="PurM-like, N-terminal domain"/>
    <property type="match status" value="1"/>
</dbReference>
<dbReference type="SUPFAM" id="SSF55326">
    <property type="entry name" value="PurM N-terminal domain-like"/>
    <property type="match status" value="1"/>
</dbReference>
<protein>
    <recommendedName>
        <fullName evidence="1">PurM-like N-terminal domain-containing protein</fullName>
    </recommendedName>
</protein>
<dbReference type="InterPro" id="IPR016188">
    <property type="entry name" value="PurM-like_N"/>
</dbReference>
<dbReference type="GO" id="GO:0046084">
    <property type="term" value="P:adenine biosynthetic process"/>
    <property type="evidence" value="ECO:0007669"/>
    <property type="project" value="TreeGrafter"/>
</dbReference>
<reference evidence="2" key="1">
    <citation type="journal article" date="2014" name="Front. Microbiol.">
        <title>High frequency of phylogenetically diverse reductive dehalogenase-homologous genes in deep subseafloor sedimentary metagenomes.</title>
        <authorList>
            <person name="Kawai M."/>
            <person name="Futagami T."/>
            <person name="Toyoda A."/>
            <person name="Takaki Y."/>
            <person name="Nishi S."/>
            <person name="Hori S."/>
            <person name="Arai W."/>
            <person name="Tsubouchi T."/>
            <person name="Morono Y."/>
            <person name="Uchiyama I."/>
            <person name="Ito T."/>
            <person name="Fujiyama A."/>
            <person name="Inagaki F."/>
            <person name="Takami H."/>
        </authorList>
    </citation>
    <scope>NUCLEOTIDE SEQUENCE</scope>
    <source>
        <strain evidence="2">Expedition CK06-06</strain>
    </source>
</reference>
<sequence length="164" mass="17291">GGAYAEAGVSIDAASVAVDLMKEHVKSTYNQHVLSEIGAFGGLIDASVIKSMRNPVLVQSIDGVGTKLIVAEMMNQWTTGQDIVNHCVNDILTLGADPLTFLNYVGAANLKPKIIEKIVENMAIACKGVGIPLLSGETAEMPGVYQQGRHDVVGCITGVVLNRE</sequence>
<comment type="caution">
    <text evidence="2">The sequence shown here is derived from an EMBL/GenBank/DDBJ whole genome shotgun (WGS) entry which is preliminary data.</text>
</comment>
<dbReference type="InterPro" id="IPR036921">
    <property type="entry name" value="PurM-like_N_sf"/>
</dbReference>
<evidence type="ECO:0000259" key="1">
    <source>
        <dbReference type="Pfam" id="PF00586"/>
    </source>
</evidence>
<dbReference type="GO" id="GO:0006189">
    <property type="term" value="P:'de novo' IMP biosynthetic process"/>
    <property type="evidence" value="ECO:0007669"/>
    <property type="project" value="InterPro"/>
</dbReference>
<dbReference type="Pfam" id="PF00586">
    <property type="entry name" value="AIRS"/>
    <property type="match status" value="1"/>
</dbReference>
<dbReference type="AlphaFoldDB" id="X1E1K1"/>
<dbReference type="PANTHER" id="PTHR10520">
    <property type="entry name" value="TRIFUNCTIONAL PURINE BIOSYNTHETIC PROTEIN ADENOSINE-3-RELATED"/>
    <property type="match status" value="1"/>
</dbReference>
<evidence type="ECO:0000313" key="2">
    <source>
        <dbReference type="EMBL" id="GAH11039.1"/>
    </source>
</evidence>
<dbReference type="EMBL" id="BART01035109">
    <property type="protein sequence ID" value="GAH11039.1"/>
    <property type="molecule type" value="Genomic_DNA"/>
</dbReference>